<feature type="non-terminal residue" evidence="4">
    <location>
        <position position="1"/>
    </location>
</feature>
<organism evidence="4 5">
    <name type="scientific">[Candida] subhashii</name>
    <dbReference type="NCBI Taxonomy" id="561895"/>
    <lineage>
        <taxon>Eukaryota</taxon>
        <taxon>Fungi</taxon>
        <taxon>Dikarya</taxon>
        <taxon>Ascomycota</taxon>
        <taxon>Saccharomycotina</taxon>
        <taxon>Pichiomycetes</taxon>
        <taxon>Debaryomycetaceae</taxon>
        <taxon>Spathaspora</taxon>
    </lineage>
</organism>
<dbReference type="EMBL" id="JAGSYN010000227">
    <property type="protein sequence ID" value="KAG7661219.1"/>
    <property type="molecule type" value="Genomic_DNA"/>
</dbReference>
<sequence>MDSDTNFPISSYFNPNTTVANAFKKLSDSDRNPTATLYFGNIDPQVTELLMYELFIQFGTSKINQYAQRSNIKNTSRYANAFKKLSDSDRNPTATLYFGNIDPQVTELLMYELFIQFGTSKINQYAQRSNIKNTSR</sequence>
<evidence type="ECO:0000313" key="4">
    <source>
        <dbReference type="EMBL" id="KAG7661219.1"/>
    </source>
</evidence>
<keyword evidence="2" id="KW-0694">RNA-binding</keyword>
<comment type="caution">
    <text evidence="4">The sequence shown here is derived from an EMBL/GenBank/DDBJ whole genome shotgun (WGS) entry which is preliminary data.</text>
</comment>
<dbReference type="AlphaFoldDB" id="A0A8J5UVR6"/>
<dbReference type="InterPro" id="IPR052285">
    <property type="entry name" value="NEXT_complex_subunit"/>
</dbReference>
<proteinExistence type="predicted"/>
<dbReference type="GO" id="GO:0003723">
    <property type="term" value="F:RNA binding"/>
    <property type="evidence" value="ECO:0007669"/>
    <property type="project" value="UniProtKB-KW"/>
</dbReference>
<dbReference type="Proteomes" id="UP000694255">
    <property type="component" value="Unassembled WGS sequence"/>
</dbReference>
<evidence type="ECO:0000256" key="3">
    <source>
        <dbReference type="ARBA" id="ARBA00023242"/>
    </source>
</evidence>
<protein>
    <submittedName>
        <fullName evidence="4">Sap49</fullName>
    </submittedName>
</protein>
<evidence type="ECO:0000256" key="2">
    <source>
        <dbReference type="ARBA" id="ARBA00022884"/>
    </source>
</evidence>
<reference evidence="4 5" key="1">
    <citation type="journal article" date="2021" name="DNA Res.">
        <title>Genome analysis of Candida subhashii reveals its hybrid nature and dual mitochondrial genome conformations.</title>
        <authorList>
            <person name="Mixao V."/>
            <person name="Hegedusova E."/>
            <person name="Saus E."/>
            <person name="Pryszcz L.P."/>
            <person name="Cillingova A."/>
            <person name="Nosek J."/>
            <person name="Gabaldon T."/>
        </authorList>
    </citation>
    <scope>NUCLEOTIDE SEQUENCE [LARGE SCALE GENOMIC DNA]</scope>
    <source>
        <strain evidence="4 5">CBS 10753</strain>
    </source>
</reference>
<dbReference type="GeneID" id="73472068"/>
<gene>
    <name evidence="4" type="ORF">J8A68_005268</name>
</gene>
<dbReference type="GO" id="GO:0005654">
    <property type="term" value="C:nucleoplasm"/>
    <property type="evidence" value="ECO:0007669"/>
    <property type="project" value="UniProtKB-SubCell"/>
</dbReference>
<keyword evidence="3" id="KW-0539">Nucleus</keyword>
<keyword evidence="5" id="KW-1185">Reference proteome</keyword>
<comment type="subcellular location">
    <subcellularLocation>
        <location evidence="1">Nucleus</location>
        <location evidence="1">Nucleoplasm</location>
    </subcellularLocation>
</comment>
<dbReference type="PANTHER" id="PTHR13798">
    <property type="entry name" value="RNA BINDING MOTIF RBM PROTEIN -RELATED"/>
    <property type="match status" value="1"/>
</dbReference>
<evidence type="ECO:0000313" key="5">
    <source>
        <dbReference type="Proteomes" id="UP000694255"/>
    </source>
</evidence>
<accession>A0A8J5UVR6</accession>
<evidence type="ECO:0000256" key="1">
    <source>
        <dbReference type="ARBA" id="ARBA00004642"/>
    </source>
</evidence>
<name>A0A8J5UVR6_9ASCO</name>
<dbReference type="OrthoDB" id="10259687at2759"/>
<dbReference type="PANTHER" id="PTHR13798:SF11">
    <property type="entry name" value="RNA-BINDING PROTEIN 7-RELATED"/>
    <property type="match status" value="1"/>
</dbReference>
<dbReference type="RefSeq" id="XP_049261452.1">
    <property type="nucleotide sequence ID" value="XM_049409315.1"/>
</dbReference>